<dbReference type="Pfam" id="PF00240">
    <property type="entry name" value="ubiquitin"/>
    <property type="match status" value="1"/>
</dbReference>
<dbReference type="EMBL" id="CAJFCJ010000002">
    <property type="protein sequence ID" value="CAD5112178.1"/>
    <property type="molecule type" value="Genomic_DNA"/>
</dbReference>
<reference evidence="11 12" key="1">
    <citation type="submission" date="2020-08" db="EMBL/GenBank/DDBJ databases">
        <authorList>
            <person name="Hejnol A."/>
        </authorList>
    </citation>
    <scope>NUCLEOTIDE SEQUENCE [LARGE SCALE GENOMIC DNA]</scope>
</reference>
<evidence type="ECO:0000313" key="12">
    <source>
        <dbReference type="Proteomes" id="UP000549394"/>
    </source>
</evidence>
<dbReference type="SUPFAM" id="SSF54001">
    <property type="entry name" value="Cysteine proteinases"/>
    <property type="match status" value="1"/>
</dbReference>
<dbReference type="Proteomes" id="UP000549394">
    <property type="component" value="Unassembled WGS sequence"/>
</dbReference>
<dbReference type="InterPro" id="IPR028889">
    <property type="entry name" value="USP"/>
</dbReference>
<evidence type="ECO:0000256" key="3">
    <source>
        <dbReference type="ARBA" id="ARBA00022670"/>
    </source>
</evidence>
<dbReference type="AlphaFoldDB" id="A0A7I8V763"/>
<dbReference type="GO" id="GO:0043161">
    <property type="term" value="P:proteasome-mediated ubiquitin-dependent protein catabolic process"/>
    <property type="evidence" value="ECO:0007669"/>
    <property type="project" value="InterPro"/>
</dbReference>
<dbReference type="InterPro" id="IPR019954">
    <property type="entry name" value="Ubiquitin_CS"/>
</dbReference>
<gene>
    <name evidence="11" type="ORF">DGYR_LOCUS1368</name>
</gene>
<keyword evidence="4 7" id="KW-0833">Ubl conjugation pathway</keyword>
<organism evidence="11 12">
    <name type="scientific">Dimorphilus gyrociliatus</name>
    <dbReference type="NCBI Taxonomy" id="2664684"/>
    <lineage>
        <taxon>Eukaryota</taxon>
        <taxon>Metazoa</taxon>
        <taxon>Spiralia</taxon>
        <taxon>Lophotrochozoa</taxon>
        <taxon>Annelida</taxon>
        <taxon>Polychaeta</taxon>
        <taxon>Polychaeta incertae sedis</taxon>
        <taxon>Dinophilidae</taxon>
        <taxon>Dimorphilus</taxon>
    </lineage>
</organism>
<keyword evidence="5 7" id="KW-0378">Hydrolase</keyword>
<evidence type="ECO:0000259" key="10">
    <source>
        <dbReference type="PROSITE" id="PS50235"/>
    </source>
</evidence>
<dbReference type="SUPFAM" id="SSF54236">
    <property type="entry name" value="Ubiquitin-like"/>
    <property type="match status" value="1"/>
</dbReference>
<evidence type="ECO:0000256" key="4">
    <source>
        <dbReference type="ARBA" id="ARBA00022786"/>
    </source>
</evidence>
<dbReference type="EC" id="3.4.19.12" evidence="7"/>
<keyword evidence="12" id="KW-1185">Reference proteome</keyword>
<dbReference type="InterPro" id="IPR029071">
    <property type="entry name" value="Ubiquitin-like_domsf"/>
</dbReference>
<dbReference type="PANTHER" id="PTHR43982:SF1">
    <property type="entry name" value="UBIQUITIN CARBOXYL-TERMINAL HYDROLASE 14"/>
    <property type="match status" value="1"/>
</dbReference>
<dbReference type="PANTHER" id="PTHR43982">
    <property type="entry name" value="UBIQUITIN CARBOXYL-TERMINAL HYDROLASE"/>
    <property type="match status" value="1"/>
</dbReference>
<feature type="region of interest" description="Disordered" evidence="8">
    <location>
        <begin position="485"/>
        <end position="504"/>
    </location>
</feature>
<evidence type="ECO:0000256" key="2">
    <source>
        <dbReference type="ARBA" id="ARBA00008739"/>
    </source>
</evidence>
<dbReference type="SMART" id="SM00213">
    <property type="entry name" value="UBQ"/>
    <property type="match status" value="1"/>
</dbReference>
<protein>
    <recommendedName>
        <fullName evidence="7">Ubiquitin carboxyl-terminal hydrolase</fullName>
        <ecNumber evidence="7">3.4.19.12</ecNumber>
    </recommendedName>
</protein>
<dbReference type="InterPro" id="IPR018200">
    <property type="entry name" value="USP_CS"/>
</dbReference>
<dbReference type="PROSITE" id="PS00299">
    <property type="entry name" value="UBIQUITIN_1"/>
    <property type="match status" value="1"/>
</dbReference>
<dbReference type="Gene3D" id="3.10.20.90">
    <property type="entry name" value="Phosphatidylinositol 3-kinase Catalytic Subunit, Chain A, domain 1"/>
    <property type="match status" value="1"/>
</dbReference>
<sequence length="504" mass="57488">MSNFKVFVKWGKEKLEAECDTSKTPLDFKAVLFSLTGVAPERQKVMMKGQVLKDNEWWKTPLKNGITLMMMGTADELPKEPTEKIKFQEDMTEQELASALSMPVGLSNLGNTCYMNATLQCLRSVPELTEKLKGFSGTMMTAGAVERDQSITAAMRDLFQQMDKSPEAVAPLIMLQILHISFPHFAEKAEQGGGYRQQDANECWTELVRCLQHKLTGISNPNERAAVAQKTFIEQYFGVDFDIKLKNNECEDEDPTNSTESELQLSCFIEKDVKYLHTGLKNKVEEEIEKFSNVLNRNAKYLKQSKISRLPAYLTIQMVRFYYKEKEAVNAKILKDIKFPMELDVYDLCSETLQKKLCPVREKMKAEEDKRVENMKSQPGYKPGDKEEKKENLRQEPFSFDDDPGSNNSGYYRLQAVLTHKGRSSTSGHYVAWVRRSEDDWIMFDDDKVAPIKSEDVLKLSGGGDWHCAYLLLYGPKVLEIDESLNDEGKSESKEGETTNMETS</sequence>
<dbReference type="PROSITE" id="PS00972">
    <property type="entry name" value="USP_1"/>
    <property type="match status" value="1"/>
</dbReference>
<dbReference type="Gene3D" id="3.90.70.10">
    <property type="entry name" value="Cysteine proteinases"/>
    <property type="match status" value="1"/>
</dbReference>
<keyword evidence="6 7" id="KW-0788">Thiol protease</keyword>
<accession>A0A7I8V763</accession>
<keyword evidence="3 7" id="KW-0645">Protease</keyword>
<comment type="catalytic activity">
    <reaction evidence="1 7">
        <text>Thiol-dependent hydrolysis of ester, thioester, amide, peptide and isopeptide bonds formed by the C-terminal Gly of ubiquitin (a 76-residue protein attached to proteins as an intracellular targeting signal).</text>
        <dbReference type="EC" id="3.4.19.12"/>
    </reaction>
</comment>
<dbReference type="PROSITE" id="PS50053">
    <property type="entry name" value="UBIQUITIN_2"/>
    <property type="match status" value="1"/>
</dbReference>
<dbReference type="InterPro" id="IPR044635">
    <property type="entry name" value="UBP14-like"/>
</dbReference>
<feature type="domain" description="USP" evidence="10">
    <location>
        <begin position="104"/>
        <end position="477"/>
    </location>
</feature>
<evidence type="ECO:0000259" key="9">
    <source>
        <dbReference type="PROSITE" id="PS50053"/>
    </source>
</evidence>
<feature type="compositionally biased region" description="Basic and acidic residues" evidence="8">
    <location>
        <begin position="487"/>
        <end position="497"/>
    </location>
</feature>
<feature type="region of interest" description="Disordered" evidence="8">
    <location>
        <begin position="368"/>
        <end position="407"/>
    </location>
</feature>
<dbReference type="GO" id="GO:0016579">
    <property type="term" value="P:protein deubiquitination"/>
    <property type="evidence" value="ECO:0007669"/>
    <property type="project" value="InterPro"/>
</dbReference>
<evidence type="ECO:0000256" key="7">
    <source>
        <dbReference type="RuleBase" id="RU366025"/>
    </source>
</evidence>
<dbReference type="InterPro" id="IPR001394">
    <property type="entry name" value="Peptidase_C19_UCH"/>
</dbReference>
<dbReference type="GO" id="GO:0004843">
    <property type="term" value="F:cysteine-type deubiquitinase activity"/>
    <property type="evidence" value="ECO:0007669"/>
    <property type="project" value="UniProtKB-UniRule"/>
</dbReference>
<comment type="caution">
    <text evidence="11">The sequence shown here is derived from an EMBL/GenBank/DDBJ whole genome shotgun (WGS) entry which is preliminary data.</text>
</comment>
<dbReference type="GO" id="GO:0070628">
    <property type="term" value="F:proteasome binding"/>
    <property type="evidence" value="ECO:0007669"/>
    <property type="project" value="TreeGrafter"/>
</dbReference>
<feature type="compositionally biased region" description="Basic and acidic residues" evidence="8">
    <location>
        <begin position="383"/>
        <end position="394"/>
    </location>
</feature>
<dbReference type="FunFam" id="3.90.70.10:FF:000032">
    <property type="entry name" value="Ubiquitin carboxyl-terminal hydrolase 14"/>
    <property type="match status" value="1"/>
</dbReference>
<comment type="similarity">
    <text evidence="2">Belongs to the peptidase C19 family. USP14/UBP6 subfamily.</text>
</comment>
<dbReference type="CDD" id="cd16104">
    <property type="entry name" value="Ubl_USP14_like"/>
    <property type="match status" value="1"/>
</dbReference>
<dbReference type="CDD" id="cd02657">
    <property type="entry name" value="Peptidase_C19A"/>
    <property type="match status" value="1"/>
</dbReference>
<proteinExistence type="inferred from homology"/>
<dbReference type="Pfam" id="PF00443">
    <property type="entry name" value="UCH"/>
    <property type="match status" value="1"/>
</dbReference>
<feature type="domain" description="Ubiquitin-like" evidence="9">
    <location>
        <begin position="4"/>
        <end position="56"/>
    </location>
</feature>
<dbReference type="OrthoDB" id="333239at2759"/>
<evidence type="ECO:0000313" key="11">
    <source>
        <dbReference type="EMBL" id="CAD5112178.1"/>
    </source>
</evidence>
<evidence type="ECO:0000256" key="8">
    <source>
        <dbReference type="SAM" id="MobiDB-lite"/>
    </source>
</evidence>
<evidence type="ECO:0000256" key="1">
    <source>
        <dbReference type="ARBA" id="ARBA00000707"/>
    </source>
</evidence>
<evidence type="ECO:0000256" key="6">
    <source>
        <dbReference type="ARBA" id="ARBA00022807"/>
    </source>
</evidence>
<name>A0A7I8V763_9ANNE</name>
<dbReference type="GO" id="GO:0061136">
    <property type="term" value="P:regulation of proteasomal protein catabolic process"/>
    <property type="evidence" value="ECO:0007669"/>
    <property type="project" value="TreeGrafter"/>
</dbReference>
<dbReference type="InterPro" id="IPR000626">
    <property type="entry name" value="Ubiquitin-like_dom"/>
</dbReference>
<dbReference type="PROSITE" id="PS00973">
    <property type="entry name" value="USP_2"/>
    <property type="match status" value="1"/>
</dbReference>
<evidence type="ECO:0000256" key="5">
    <source>
        <dbReference type="ARBA" id="ARBA00022801"/>
    </source>
</evidence>
<dbReference type="PROSITE" id="PS50235">
    <property type="entry name" value="USP_3"/>
    <property type="match status" value="1"/>
</dbReference>
<dbReference type="InterPro" id="IPR038765">
    <property type="entry name" value="Papain-like_cys_pep_sf"/>
</dbReference>